<evidence type="ECO:0000313" key="2">
    <source>
        <dbReference type="Proteomes" id="UP000814128"/>
    </source>
</evidence>
<protein>
    <submittedName>
        <fullName evidence="1">Uncharacterized protein</fullName>
    </submittedName>
</protein>
<evidence type="ECO:0000313" key="1">
    <source>
        <dbReference type="EMBL" id="KAI0030862.1"/>
    </source>
</evidence>
<gene>
    <name evidence="1" type="ORF">K488DRAFT_87357</name>
</gene>
<dbReference type="Proteomes" id="UP000814128">
    <property type="component" value="Unassembled WGS sequence"/>
</dbReference>
<dbReference type="EMBL" id="MU273602">
    <property type="protein sequence ID" value="KAI0030862.1"/>
    <property type="molecule type" value="Genomic_DNA"/>
</dbReference>
<comment type="caution">
    <text evidence="1">The sequence shown here is derived from an EMBL/GenBank/DDBJ whole genome shotgun (WGS) entry which is preliminary data.</text>
</comment>
<keyword evidence="2" id="KW-1185">Reference proteome</keyword>
<accession>A0ACB8QGS6</accession>
<organism evidence="1 2">
    <name type="scientific">Vararia minispora EC-137</name>
    <dbReference type="NCBI Taxonomy" id="1314806"/>
    <lineage>
        <taxon>Eukaryota</taxon>
        <taxon>Fungi</taxon>
        <taxon>Dikarya</taxon>
        <taxon>Basidiomycota</taxon>
        <taxon>Agaricomycotina</taxon>
        <taxon>Agaricomycetes</taxon>
        <taxon>Russulales</taxon>
        <taxon>Lachnocladiaceae</taxon>
        <taxon>Vararia</taxon>
    </lineage>
</organism>
<name>A0ACB8QGS6_9AGAM</name>
<reference evidence="1" key="2">
    <citation type="journal article" date="2022" name="New Phytol.">
        <title>Evolutionary transition to the ectomycorrhizal habit in the genomes of a hyperdiverse lineage of mushroom-forming fungi.</title>
        <authorList>
            <person name="Looney B."/>
            <person name="Miyauchi S."/>
            <person name="Morin E."/>
            <person name="Drula E."/>
            <person name="Courty P.E."/>
            <person name="Kohler A."/>
            <person name="Kuo A."/>
            <person name="LaButti K."/>
            <person name="Pangilinan J."/>
            <person name="Lipzen A."/>
            <person name="Riley R."/>
            <person name="Andreopoulos W."/>
            <person name="He G."/>
            <person name="Johnson J."/>
            <person name="Nolan M."/>
            <person name="Tritt A."/>
            <person name="Barry K.W."/>
            <person name="Grigoriev I.V."/>
            <person name="Nagy L.G."/>
            <person name="Hibbett D."/>
            <person name="Henrissat B."/>
            <person name="Matheny P.B."/>
            <person name="Labbe J."/>
            <person name="Martin F.M."/>
        </authorList>
    </citation>
    <scope>NUCLEOTIDE SEQUENCE</scope>
    <source>
        <strain evidence="1">EC-137</strain>
    </source>
</reference>
<proteinExistence type="predicted"/>
<reference evidence="1" key="1">
    <citation type="submission" date="2021-02" db="EMBL/GenBank/DDBJ databases">
        <authorList>
            <consortium name="DOE Joint Genome Institute"/>
            <person name="Ahrendt S."/>
            <person name="Looney B.P."/>
            <person name="Miyauchi S."/>
            <person name="Morin E."/>
            <person name="Drula E."/>
            <person name="Courty P.E."/>
            <person name="Chicoki N."/>
            <person name="Fauchery L."/>
            <person name="Kohler A."/>
            <person name="Kuo A."/>
            <person name="Labutti K."/>
            <person name="Pangilinan J."/>
            <person name="Lipzen A."/>
            <person name="Riley R."/>
            <person name="Andreopoulos W."/>
            <person name="He G."/>
            <person name="Johnson J."/>
            <person name="Barry K.W."/>
            <person name="Grigoriev I.V."/>
            <person name="Nagy L."/>
            <person name="Hibbett D."/>
            <person name="Henrissat B."/>
            <person name="Matheny P.B."/>
            <person name="Labbe J."/>
            <person name="Martin F."/>
        </authorList>
    </citation>
    <scope>NUCLEOTIDE SEQUENCE</scope>
    <source>
        <strain evidence="1">EC-137</strain>
    </source>
</reference>
<sequence length="64" mass="6835">MQFNSKLLATLVLALALFSAPAFAEPRHGGDDRGGDRGRGRGRGGPMANNGRWNEGPQETAARR</sequence>